<dbReference type="KEGG" id="dsf:UWK_01398"/>
<evidence type="ECO:0000259" key="5">
    <source>
        <dbReference type="Pfam" id="PF01814"/>
    </source>
</evidence>
<dbReference type="PROSITE" id="PS00550">
    <property type="entry name" value="HEMERYTHRINS"/>
    <property type="match status" value="1"/>
</dbReference>
<dbReference type="STRING" id="1167006.UWK_01398"/>
<evidence type="ECO:0000256" key="3">
    <source>
        <dbReference type="ARBA" id="ARBA00022723"/>
    </source>
</evidence>
<dbReference type="GO" id="GO:0046872">
    <property type="term" value="F:metal ion binding"/>
    <property type="evidence" value="ECO:0007669"/>
    <property type="project" value="UniProtKB-KW"/>
</dbReference>
<dbReference type="PANTHER" id="PTHR37164:SF1">
    <property type="entry name" value="BACTERIOHEMERYTHRIN"/>
    <property type="match status" value="1"/>
</dbReference>
<evidence type="ECO:0000256" key="1">
    <source>
        <dbReference type="ARBA" id="ARBA00010587"/>
    </source>
</evidence>
<organism evidence="6 7">
    <name type="scientific">Desulfocapsa sulfexigens (strain DSM 10523 / SB164P1)</name>
    <dbReference type="NCBI Taxonomy" id="1167006"/>
    <lineage>
        <taxon>Bacteria</taxon>
        <taxon>Pseudomonadati</taxon>
        <taxon>Thermodesulfobacteriota</taxon>
        <taxon>Desulfobulbia</taxon>
        <taxon>Desulfobulbales</taxon>
        <taxon>Desulfocapsaceae</taxon>
        <taxon>Desulfocapsa</taxon>
    </lineage>
</organism>
<evidence type="ECO:0000256" key="2">
    <source>
        <dbReference type="ARBA" id="ARBA00022621"/>
    </source>
</evidence>
<dbReference type="InterPro" id="IPR012312">
    <property type="entry name" value="Hemerythrin-like"/>
</dbReference>
<dbReference type="NCBIfam" id="TIGR02481">
    <property type="entry name" value="hemeryth_dom"/>
    <property type="match status" value="1"/>
</dbReference>
<dbReference type="InterPro" id="IPR016131">
    <property type="entry name" value="Haemerythrin_Fe_BS"/>
</dbReference>
<dbReference type="Pfam" id="PF01814">
    <property type="entry name" value="Hemerythrin"/>
    <property type="match status" value="1"/>
</dbReference>
<dbReference type="Gene3D" id="1.20.120.50">
    <property type="entry name" value="Hemerythrin-like"/>
    <property type="match status" value="1"/>
</dbReference>
<comment type="similarity">
    <text evidence="1">Belongs to the hemerythrin family.</text>
</comment>
<gene>
    <name evidence="6" type="ordered locus">UWK_01398</name>
</gene>
<keyword evidence="2" id="KW-0813">Transport</keyword>
<dbReference type="AlphaFoldDB" id="M1P3C1"/>
<sequence>MIERDQLKDLVPHGYAEEDERKLDTRDVNYKQRKKGLVTMSQIKWSDSMSVNNAVLDAQHKEWIAIYNRMDNILLHGELGQLDNAVIDAFKAMQEYASYHFRQEEEYMEEIGYPDRVMHKRMHTDFDDQLYNYSKEIRRGDLVLGTEVMSILKNWLLNHIMREDQQYCVFLTQKEADA</sequence>
<reference evidence="7" key="1">
    <citation type="journal article" date="2013" name="Stand. Genomic Sci.">
        <title>Complete genome sequence of Desulfocapsa sulfexigens, a marine deltaproteobacterium specialized in disproportionating inorganic sulfur compounds.</title>
        <authorList>
            <person name="Finster K.W."/>
            <person name="Kjeldsen K.U."/>
            <person name="Kube M."/>
            <person name="Reinhardt R."/>
            <person name="Mussmann M."/>
            <person name="Amann R."/>
            <person name="Schreiber L."/>
        </authorList>
    </citation>
    <scope>NUCLEOTIDE SEQUENCE [LARGE SCALE GENOMIC DNA]</scope>
    <source>
        <strain evidence="7">DSM 10523 / SB164P1</strain>
    </source>
</reference>
<dbReference type="eggNOG" id="COG2703">
    <property type="taxonomic scope" value="Bacteria"/>
</dbReference>
<evidence type="ECO:0000256" key="4">
    <source>
        <dbReference type="ARBA" id="ARBA00023004"/>
    </source>
</evidence>
<feature type="domain" description="Hemerythrin-like" evidence="5">
    <location>
        <begin position="54"/>
        <end position="167"/>
    </location>
</feature>
<dbReference type="InterPro" id="IPR050669">
    <property type="entry name" value="Hemerythrin"/>
</dbReference>
<keyword evidence="7" id="KW-1185">Reference proteome</keyword>
<accession>M1P3C1</accession>
<dbReference type="InterPro" id="IPR012827">
    <property type="entry name" value="Hemerythrin_metal-bd"/>
</dbReference>
<evidence type="ECO:0000313" key="7">
    <source>
        <dbReference type="Proteomes" id="UP000011721"/>
    </source>
</evidence>
<keyword evidence="2" id="KW-0561">Oxygen transport</keyword>
<dbReference type="GO" id="GO:0005344">
    <property type="term" value="F:oxygen carrier activity"/>
    <property type="evidence" value="ECO:0007669"/>
    <property type="project" value="UniProtKB-KW"/>
</dbReference>
<dbReference type="InterPro" id="IPR035938">
    <property type="entry name" value="Hemerythrin-like_sf"/>
</dbReference>
<protein>
    <submittedName>
        <fullName evidence="6">Hemerythrin-like metal-binding domain-containing protein</fullName>
    </submittedName>
</protein>
<dbReference type="HOGENOM" id="CLU_086902_3_1_7"/>
<dbReference type="Proteomes" id="UP000011721">
    <property type="component" value="Chromosome"/>
</dbReference>
<dbReference type="EMBL" id="CP003985">
    <property type="protein sequence ID" value="AGF77958.1"/>
    <property type="molecule type" value="Genomic_DNA"/>
</dbReference>
<keyword evidence="3" id="KW-0479">Metal-binding</keyword>
<dbReference type="NCBIfam" id="NF033749">
    <property type="entry name" value="bact_hemeryth"/>
    <property type="match status" value="1"/>
</dbReference>
<keyword evidence="4" id="KW-0408">Iron</keyword>
<name>M1P3C1_DESSD</name>
<evidence type="ECO:0000313" key="6">
    <source>
        <dbReference type="EMBL" id="AGF77958.1"/>
    </source>
</evidence>
<dbReference type="PANTHER" id="PTHR37164">
    <property type="entry name" value="BACTERIOHEMERYTHRIN"/>
    <property type="match status" value="1"/>
</dbReference>
<dbReference type="SUPFAM" id="SSF47188">
    <property type="entry name" value="Hemerythrin-like"/>
    <property type="match status" value="1"/>
</dbReference>
<dbReference type="CDD" id="cd12107">
    <property type="entry name" value="Hemerythrin"/>
    <property type="match status" value="1"/>
</dbReference>
<proteinExistence type="inferred from homology"/>